<comment type="subcellular location">
    <subcellularLocation>
        <location evidence="1">Cell membrane</location>
        <topology evidence="1">Multi-pass membrane protein</topology>
    </subcellularLocation>
</comment>
<keyword evidence="1" id="KW-1003">Cell membrane</keyword>
<feature type="region of interest" description="Disordered" evidence="2">
    <location>
        <begin position="320"/>
        <end position="365"/>
    </location>
</feature>
<dbReference type="Proteomes" id="UP000313849">
    <property type="component" value="Unassembled WGS sequence"/>
</dbReference>
<evidence type="ECO:0000313" key="3">
    <source>
        <dbReference type="EMBL" id="TNU76639.1"/>
    </source>
</evidence>
<gene>
    <name evidence="3" type="ORF">FH969_02830</name>
</gene>
<dbReference type="GO" id="GO:0005886">
    <property type="term" value="C:plasma membrane"/>
    <property type="evidence" value="ECO:0007669"/>
    <property type="project" value="UniProtKB-SubCell"/>
</dbReference>
<feature type="compositionally biased region" description="Basic residues" evidence="2">
    <location>
        <begin position="39"/>
        <end position="49"/>
    </location>
</feature>
<feature type="compositionally biased region" description="Low complexity" evidence="2">
    <location>
        <begin position="320"/>
        <end position="329"/>
    </location>
</feature>
<organism evidence="3 4">
    <name type="scientific">Miniimonas arenae</name>
    <dbReference type="NCBI Taxonomy" id="676201"/>
    <lineage>
        <taxon>Bacteria</taxon>
        <taxon>Bacillati</taxon>
        <taxon>Actinomycetota</taxon>
        <taxon>Actinomycetes</taxon>
        <taxon>Micrococcales</taxon>
        <taxon>Beutenbergiaceae</taxon>
        <taxon>Miniimonas</taxon>
    </lineage>
</organism>
<keyword evidence="4" id="KW-1185">Reference proteome</keyword>
<dbReference type="Pfam" id="PF02104">
    <property type="entry name" value="SURF1"/>
    <property type="match status" value="1"/>
</dbReference>
<feature type="compositionally biased region" description="Basic and acidic residues" evidence="2">
    <location>
        <begin position="356"/>
        <end position="365"/>
    </location>
</feature>
<keyword evidence="1" id="KW-0472">Membrane</keyword>
<protein>
    <recommendedName>
        <fullName evidence="1">SURF1-like protein</fullName>
    </recommendedName>
</protein>
<feature type="region of interest" description="Disordered" evidence="2">
    <location>
        <begin position="1"/>
        <end position="61"/>
    </location>
</feature>
<sequence length="365" mass="38901">MGDRLAQPPHPRRRAAQGLDRVPRAPGPPAALPRGPLVPRRRRAARHRPGALVTTAGTHAPTRSRLERILRTAGVVLLVLAASATCVLLGRWQYHRHTDRVAQVDLVQTNYDADAVPAADLLGPDLTDPLDPGDVWRSVEVTGTWVAGSGVQLRNRPVNGANASHALALLRTDDGALLVVDRGWWRQTDVVPDGALTVPSGRADVVVRLRAAETADGRTNPEGEVYDVVALDVVQAAFGPDPAAWPAAVATGTLVEDAYGMLASPAPIAPLGALPKPDEDLGNHLSYAFQWWVFALTIPIATVVIGRRSRRDAELEAAQEGALAAGEAPPVAPAPRVRRRPTMAEEEDAILDAAEEERRTAGRTG</sequence>
<evidence type="ECO:0000256" key="1">
    <source>
        <dbReference type="RuleBase" id="RU363076"/>
    </source>
</evidence>
<dbReference type="EMBL" id="VENP01000005">
    <property type="protein sequence ID" value="TNU76639.1"/>
    <property type="molecule type" value="Genomic_DNA"/>
</dbReference>
<comment type="caution">
    <text evidence="3">The sequence shown here is derived from an EMBL/GenBank/DDBJ whole genome shotgun (WGS) entry which is preliminary data.</text>
</comment>
<dbReference type="AlphaFoldDB" id="A0A5C5BFN9"/>
<evidence type="ECO:0000313" key="4">
    <source>
        <dbReference type="Proteomes" id="UP000313849"/>
    </source>
</evidence>
<dbReference type="OrthoDB" id="9807214at2"/>
<name>A0A5C5BFN9_9MICO</name>
<accession>A0A5C5BFN9</accession>
<evidence type="ECO:0000256" key="2">
    <source>
        <dbReference type="SAM" id="MobiDB-lite"/>
    </source>
</evidence>
<dbReference type="InterPro" id="IPR002994">
    <property type="entry name" value="Surf1/Shy1"/>
</dbReference>
<comment type="similarity">
    <text evidence="1">Belongs to the SURF1 family.</text>
</comment>
<dbReference type="CDD" id="cd06662">
    <property type="entry name" value="SURF1"/>
    <property type="match status" value="1"/>
</dbReference>
<feature type="compositionally biased region" description="Acidic residues" evidence="2">
    <location>
        <begin position="344"/>
        <end position="355"/>
    </location>
</feature>
<proteinExistence type="inferred from homology"/>
<reference evidence="3 4" key="1">
    <citation type="submission" date="2019-06" db="EMBL/GenBank/DDBJ databases">
        <title>Draft genome sequence of Miniimonas arenae KCTC 19750T isolated from sea sand.</title>
        <authorList>
            <person name="Park S.-J."/>
        </authorList>
    </citation>
    <scope>NUCLEOTIDE SEQUENCE [LARGE SCALE GENOMIC DNA]</scope>
    <source>
        <strain evidence="3 4">KCTC 19750</strain>
    </source>
</reference>
<dbReference type="PROSITE" id="PS50895">
    <property type="entry name" value="SURF1"/>
    <property type="match status" value="1"/>
</dbReference>